<feature type="region of interest" description="Disordered" evidence="1">
    <location>
        <begin position="186"/>
        <end position="251"/>
    </location>
</feature>
<accession>Q6ZCN8</accession>
<proteinExistence type="predicted"/>
<feature type="compositionally biased region" description="Basic and acidic residues" evidence="1">
    <location>
        <begin position="237"/>
        <end position="251"/>
    </location>
</feature>
<evidence type="ECO:0000256" key="1">
    <source>
        <dbReference type="SAM" id="MobiDB-lite"/>
    </source>
</evidence>
<feature type="compositionally biased region" description="Low complexity" evidence="1">
    <location>
        <begin position="219"/>
        <end position="229"/>
    </location>
</feature>
<dbReference type="EMBL" id="AP004560">
    <property type="protein sequence ID" value="BAC99551.1"/>
    <property type="molecule type" value="Genomic_DNA"/>
</dbReference>
<feature type="compositionally biased region" description="Basic residues" evidence="1">
    <location>
        <begin position="140"/>
        <end position="149"/>
    </location>
</feature>
<reference evidence="3" key="2">
    <citation type="journal article" date="2008" name="Nucleic Acids Res.">
        <title>The rice annotation project database (RAP-DB): 2008 update.</title>
        <authorList>
            <consortium name="The rice annotation project (RAP)"/>
        </authorList>
    </citation>
    <scope>GENOME REANNOTATION</scope>
    <source>
        <strain evidence="3">cv. Nipponbare</strain>
    </source>
</reference>
<feature type="region of interest" description="Disordered" evidence="1">
    <location>
        <begin position="130"/>
        <end position="157"/>
    </location>
</feature>
<evidence type="ECO:0000313" key="3">
    <source>
        <dbReference type="Proteomes" id="UP000000763"/>
    </source>
</evidence>
<feature type="compositionally biased region" description="Gly residues" evidence="1">
    <location>
        <begin position="59"/>
        <end position="71"/>
    </location>
</feature>
<dbReference type="AlphaFoldDB" id="Q6ZCN8"/>
<gene>
    <name evidence="2" type="primary">P0462E11.22</name>
</gene>
<dbReference type="Proteomes" id="UP000000763">
    <property type="component" value="Chromosome 8"/>
</dbReference>
<protein>
    <submittedName>
        <fullName evidence="2">Uncharacterized protein</fullName>
    </submittedName>
</protein>
<organism evidence="2 3">
    <name type="scientific">Oryza sativa subsp. japonica</name>
    <name type="common">Rice</name>
    <dbReference type="NCBI Taxonomy" id="39947"/>
    <lineage>
        <taxon>Eukaryota</taxon>
        <taxon>Viridiplantae</taxon>
        <taxon>Streptophyta</taxon>
        <taxon>Embryophyta</taxon>
        <taxon>Tracheophyta</taxon>
        <taxon>Spermatophyta</taxon>
        <taxon>Magnoliopsida</taxon>
        <taxon>Liliopsida</taxon>
        <taxon>Poales</taxon>
        <taxon>Poaceae</taxon>
        <taxon>BOP clade</taxon>
        <taxon>Oryzoideae</taxon>
        <taxon>Oryzeae</taxon>
        <taxon>Oryzinae</taxon>
        <taxon>Oryza</taxon>
        <taxon>Oryza sativa</taxon>
    </lineage>
</organism>
<name>Q6ZCN8_ORYSJ</name>
<evidence type="ECO:0000313" key="2">
    <source>
        <dbReference type="EMBL" id="BAC99551.1"/>
    </source>
</evidence>
<feature type="region of interest" description="Disordered" evidence="1">
    <location>
        <begin position="29"/>
        <end position="75"/>
    </location>
</feature>
<reference evidence="3" key="1">
    <citation type="journal article" date="2005" name="Nature">
        <title>The map-based sequence of the rice genome.</title>
        <authorList>
            <consortium name="International rice genome sequencing project (IRGSP)"/>
            <person name="Matsumoto T."/>
            <person name="Wu J."/>
            <person name="Kanamori H."/>
            <person name="Katayose Y."/>
            <person name="Fujisawa M."/>
            <person name="Namiki N."/>
            <person name="Mizuno H."/>
            <person name="Yamamoto K."/>
            <person name="Antonio B.A."/>
            <person name="Baba T."/>
            <person name="Sakata K."/>
            <person name="Nagamura Y."/>
            <person name="Aoki H."/>
            <person name="Arikawa K."/>
            <person name="Arita K."/>
            <person name="Bito T."/>
            <person name="Chiden Y."/>
            <person name="Fujitsuka N."/>
            <person name="Fukunaka R."/>
            <person name="Hamada M."/>
            <person name="Harada C."/>
            <person name="Hayashi A."/>
            <person name="Hijishita S."/>
            <person name="Honda M."/>
            <person name="Hosokawa S."/>
            <person name="Ichikawa Y."/>
            <person name="Idonuma A."/>
            <person name="Iijima M."/>
            <person name="Ikeda M."/>
            <person name="Ikeno M."/>
            <person name="Ito K."/>
            <person name="Ito S."/>
            <person name="Ito T."/>
            <person name="Ito Y."/>
            <person name="Ito Y."/>
            <person name="Iwabuchi A."/>
            <person name="Kamiya K."/>
            <person name="Karasawa W."/>
            <person name="Kurita K."/>
            <person name="Katagiri S."/>
            <person name="Kikuta A."/>
            <person name="Kobayashi H."/>
            <person name="Kobayashi N."/>
            <person name="Machita K."/>
            <person name="Maehara T."/>
            <person name="Masukawa M."/>
            <person name="Mizubayashi T."/>
            <person name="Mukai Y."/>
            <person name="Nagasaki H."/>
            <person name="Nagata Y."/>
            <person name="Naito S."/>
            <person name="Nakashima M."/>
            <person name="Nakama Y."/>
            <person name="Nakamichi Y."/>
            <person name="Nakamura M."/>
            <person name="Meguro A."/>
            <person name="Negishi M."/>
            <person name="Ohta I."/>
            <person name="Ohta T."/>
            <person name="Okamoto M."/>
            <person name="Ono N."/>
            <person name="Saji S."/>
            <person name="Sakaguchi M."/>
            <person name="Sakai K."/>
            <person name="Shibata M."/>
            <person name="Shimokawa T."/>
            <person name="Song J."/>
            <person name="Takazaki Y."/>
            <person name="Terasawa K."/>
            <person name="Tsugane M."/>
            <person name="Tsuji K."/>
            <person name="Ueda S."/>
            <person name="Waki K."/>
            <person name="Yamagata H."/>
            <person name="Yamamoto M."/>
            <person name="Yamamoto S."/>
            <person name="Yamane H."/>
            <person name="Yoshiki S."/>
            <person name="Yoshihara R."/>
            <person name="Yukawa K."/>
            <person name="Zhong H."/>
            <person name="Yano M."/>
            <person name="Yuan Q."/>
            <person name="Ouyang S."/>
            <person name="Liu J."/>
            <person name="Jones K.M."/>
            <person name="Gansberger K."/>
            <person name="Moffat K."/>
            <person name="Hill J."/>
            <person name="Bera J."/>
            <person name="Fadrosh D."/>
            <person name="Jin S."/>
            <person name="Johri S."/>
            <person name="Kim M."/>
            <person name="Overton L."/>
            <person name="Reardon M."/>
            <person name="Tsitrin T."/>
            <person name="Vuong H."/>
            <person name="Weaver B."/>
            <person name="Ciecko A."/>
            <person name="Tallon L."/>
            <person name="Jackson J."/>
            <person name="Pai G."/>
            <person name="Aken S.V."/>
            <person name="Utterback T."/>
            <person name="Reidmuller S."/>
            <person name="Feldblyum T."/>
            <person name="Hsiao J."/>
            <person name="Zismann V."/>
            <person name="Iobst S."/>
            <person name="de Vazeille A.R."/>
            <person name="Buell C.R."/>
            <person name="Ying K."/>
            <person name="Li Y."/>
            <person name="Lu T."/>
            <person name="Huang Y."/>
            <person name="Zhao Q."/>
            <person name="Feng Q."/>
            <person name="Zhang L."/>
            <person name="Zhu J."/>
            <person name="Weng Q."/>
            <person name="Mu J."/>
            <person name="Lu Y."/>
            <person name="Fan D."/>
            <person name="Liu Y."/>
            <person name="Guan J."/>
            <person name="Zhang Y."/>
            <person name="Yu S."/>
            <person name="Liu X."/>
            <person name="Zhang Y."/>
            <person name="Hong G."/>
            <person name="Han B."/>
            <person name="Choisne N."/>
            <person name="Demange N."/>
            <person name="Orjeda G."/>
            <person name="Samain S."/>
            <person name="Cattolico L."/>
            <person name="Pelletier E."/>
            <person name="Couloux A."/>
            <person name="Segurens B."/>
            <person name="Wincker P."/>
            <person name="D'Hont A."/>
            <person name="Scarpelli C."/>
            <person name="Weissenbach J."/>
            <person name="Salanoubat M."/>
            <person name="Quetier F."/>
            <person name="Yu Y."/>
            <person name="Kim H.R."/>
            <person name="Rambo T."/>
            <person name="Currie J."/>
            <person name="Collura K."/>
            <person name="Luo M."/>
            <person name="Yang T."/>
            <person name="Ammiraju J.S.S."/>
            <person name="Engler F."/>
            <person name="Soderlund C."/>
            <person name="Wing R.A."/>
            <person name="Palmer L.E."/>
            <person name="de la Bastide M."/>
            <person name="Spiegel L."/>
            <person name="Nascimento L."/>
            <person name="Zutavern T."/>
            <person name="O'Shaughnessy A."/>
            <person name="Dike S."/>
            <person name="Dedhia N."/>
            <person name="Preston R."/>
            <person name="Balija V."/>
            <person name="McCombie W.R."/>
            <person name="Chow T."/>
            <person name="Chen H."/>
            <person name="Chung M."/>
            <person name="Chen C."/>
            <person name="Shaw J."/>
            <person name="Wu H."/>
            <person name="Hsiao K."/>
            <person name="Chao Y."/>
            <person name="Chu M."/>
            <person name="Cheng C."/>
            <person name="Hour A."/>
            <person name="Lee P."/>
            <person name="Lin S."/>
            <person name="Lin Y."/>
            <person name="Liou J."/>
            <person name="Liu S."/>
            <person name="Hsing Y."/>
            <person name="Raghuvanshi S."/>
            <person name="Mohanty A."/>
            <person name="Bharti A.K."/>
            <person name="Gaur A."/>
            <person name="Gupta V."/>
            <person name="Kumar D."/>
            <person name="Ravi V."/>
            <person name="Vij S."/>
            <person name="Kapur A."/>
            <person name="Khurana P."/>
            <person name="Khurana P."/>
            <person name="Khurana J.P."/>
            <person name="Tyagi A.K."/>
            <person name="Gaikwad K."/>
            <person name="Singh A."/>
            <person name="Dalal V."/>
            <person name="Srivastava S."/>
            <person name="Dixit A."/>
            <person name="Pal A.K."/>
            <person name="Ghazi I.A."/>
            <person name="Yadav M."/>
            <person name="Pandit A."/>
            <person name="Bhargava A."/>
            <person name="Sureshbabu K."/>
            <person name="Batra K."/>
            <person name="Sharma T.R."/>
            <person name="Mohapatra T."/>
            <person name="Singh N.K."/>
            <person name="Messing J."/>
            <person name="Nelson A.B."/>
            <person name="Fuks G."/>
            <person name="Kavchok S."/>
            <person name="Keizer G."/>
            <person name="Linton E."/>
            <person name="Llaca V."/>
            <person name="Song R."/>
            <person name="Tanyolac B."/>
            <person name="Young S."/>
            <person name="Ho-Il K."/>
            <person name="Hahn J.H."/>
            <person name="Sangsakoo G."/>
            <person name="Vanavichit A."/>
            <person name="de Mattos Luiz.A.T."/>
            <person name="Zimmer P.D."/>
            <person name="Malone G."/>
            <person name="Dellagostin O."/>
            <person name="de Oliveira A.C."/>
            <person name="Bevan M."/>
            <person name="Bancroft I."/>
            <person name="Minx P."/>
            <person name="Cordum H."/>
            <person name="Wilson R."/>
            <person name="Cheng Z."/>
            <person name="Jin W."/>
            <person name="Jiang J."/>
            <person name="Leong S.A."/>
            <person name="Iwama H."/>
            <person name="Gojobori T."/>
            <person name="Itoh T."/>
            <person name="Niimura Y."/>
            <person name="Fujii Y."/>
            <person name="Habara T."/>
            <person name="Sakai H."/>
            <person name="Sato Y."/>
            <person name="Wilson G."/>
            <person name="Kumar K."/>
            <person name="McCouch S."/>
            <person name="Juretic N."/>
            <person name="Hoen D."/>
            <person name="Wright S."/>
            <person name="Bruskiewich R."/>
            <person name="Bureau T."/>
            <person name="Miyao A."/>
            <person name="Hirochika H."/>
            <person name="Nishikawa T."/>
            <person name="Kadowaki K."/>
            <person name="Sugiura M."/>
            <person name="Burr B."/>
            <person name="Sasaki T."/>
        </authorList>
    </citation>
    <scope>NUCLEOTIDE SEQUENCE [LARGE SCALE GENOMIC DNA]</scope>
    <source>
        <strain evidence="3">cv. Nipponbare</strain>
    </source>
</reference>
<sequence length="251" mass="25708">MKRTVGGGSTRRRSGCGGGWIRRRFGDEVTDPVAPRHVHGGSSGTETRASVGQRRRRGGSGLRWGGGGSAGREGAPAVAAAPHEWAWEFVVSGLLQLYSDLLFFSDASNTLDSGRGLYGLGSRVGVGAGGGHLAADGSRRKDRGGRGRRLAGGGGDLAHAVDTLRPAGEADGGALGQWRRNVRWEGNGRRGVRATKLKGPGLADSSNPYTIISHPTPRAAAAAATATAAAGGGGSSDDGHEDGGIRKLEWI</sequence>